<feature type="transmembrane region" description="Helical" evidence="1">
    <location>
        <begin position="93"/>
        <end position="119"/>
    </location>
</feature>
<proteinExistence type="predicted"/>
<keyword evidence="1" id="KW-0472">Membrane</keyword>
<organism evidence="2 3">
    <name type="scientific">Parahaliea mediterranea</name>
    <dbReference type="NCBI Taxonomy" id="651086"/>
    <lineage>
        <taxon>Bacteria</taxon>
        <taxon>Pseudomonadati</taxon>
        <taxon>Pseudomonadota</taxon>
        <taxon>Gammaproteobacteria</taxon>
        <taxon>Cellvibrionales</taxon>
        <taxon>Halieaceae</taxon>
        <taxon>Parahaliea</taxon>
    </lineage>
</organism>
<evidence type="ECO:0000313" key="2">
    <source>
        <dbReference type="EMBL" id="MBN7796907.1"/>
    </source>
</evidence>
<name>A0A939IMD8_9GAMM</name>
<dbReference type="AlphaFoldDB" id="A0A939IMD8"/>
<feature type="transmembrane region" description="Helical" evidence="1">
    <location>
        <begin position="12"/>
        <end position="30"/>
    </location>
</feature>
<feature type="transmembrane region" description="Helical" evidence="1">
    <location>
        <begin position="50"/>
        <end position="67"/>
    </location>
</feature>
<evidence type="ECO:0000313" key="3">
    <source>
        <dbReference type="Proteomes" id="UP000664303"/>
    </source>
</evidence>
<evidence type="ECO:0000256" key="1">
    <source>
        <dbReference type="SAM" id="Phobius"/>
    </source>
</evidence>
<feature type="transmembrane region" description="Helical" evidence="1">
    <location>
        <begin position="131"/>
        <end position="152"/>
    </location>
</feature>
<keyword evidence="1" id="KW-0812">Transmembrane</keyword>
<sequence>MSAIKGYIRKQVLISFLANLVINGTLAYWILNDLQLLTATGEHGYVRDILLTGLLLSWLFSWINLVIHYRKRQRGELPVVQPGAGVSWLPSRLWLSAIVMAVLSASIAGGAMLALLSVLFPSGVDPLQYAILKGVWTGVLAGVLVVVCIAVATRPEDGGSIAAQEVV</sequence>
<dbReference type="Proteomes" id="UP000664303">
    <property type="component" value="Unassembled WGS sequence"/>
</dbReference>
<keyword evidence="3" id="KW-1185">Reference proteome</keyword>
<reference evidence="2" key="1">
    <citation type="submission" date="2021-02" db="EMBL/GenBank/DDBJ databases">
        <title>PHA producing bacteria isolated from coastal sediment in Guangdong, Shenzhen.</title>
        <authorList>
            <person name="Zheng W."/>
            <person name="Yu S."/>
            <person name="Huang Y."/>
        </authorList>
    </citation>
    <scope>NUCLEOTIDE SEQUENCE</scope>
    <source>
        <strain evidence="2">TN14-10</strain>
    </source>
</reference>
<comment type="caution">
    <text evidence="2">The sequence shown here is derived from an EMBL/GenBank/DDBJ whole genome shotgun (WGS) entry which is preliminary data.</text>
</comment>
<accession>A0A939IMD8</accession>
<protein>
    <submittedName>
        <fullName evidence="2">Uncharacterized protein</fullName>
    </submittedName>
</protein>
<gene>
    <name evidence="2" type="ORF">JYP50_09910</name>
</gene>
<dbReference type="RefSeq" id="WP_206560345.1">
    <property type="nucleotide sequence ID" value="NZ_JAFKCZ010000006.1"/>
</dbReference>
<dbReference type="EMBL" id="JAFKCZ010000006">
    <property type="protein sequence ID" value="MBN7796907.1"/>
    <property type="molecule type" value="Genomic_DNA"/>
</dbReference>
<keyword evidence="1" id="KW-1133">Transmembrane helix</keyword>